<accession>A0ABY8W583</accession>
<dbReference type="PANTHER" id="PTHR43767">
    <property type="entry name" value="LONG-CHAIN-FATTY-ACID--COA LIGASE"/>
    <property type="match status" value="1"/>
</dbReference>
<organism evidence="3 4">
    <name type="scientific">Candidatus Mycobacterium wuenschmannii</name>
    <dbReference type="NCBI Taxonomy" id="3027808"/>
    <lineage>
        <taxon>Bacteria</taxon>
        <taxon>Bacillati</taxon>
        <taxon>Actinomycetota</taxon>
        <taxon>Actinomycetes</taxon>
        <taxon>Mycobacteriales</taxon>
        <taxon>Mycobacteriaceae</taxon>
        <taxon>Mycobacterium</taxon>
    </lineage>
</organism>
<dbReference type="Proteomes" id="UP001236585">
    <property type="component" value="Chromosome"/>
</dbReference>
<dbReference type="Gene3D" id="3.30.300.30">
    <property type="match status" value="1"/>
</dbReference>
<dbReference type="SUPFAM" id="SSF56801">
    <property type="entry name" value="Acetyl-CoA synthetase-like"/>
    <property type="match status" value="1"/>
</dbReference>
<dbReference type="InterPro" id="IPR000873">
    <property type="entry name" value="AMP-dep_synth/lig_dom"/>
</dbReference>
<feature type="domain" description="AMP-dependent synthetase/ligase" evidence="1">
    <location>
        <begin position="14"/>
        <end position="344"/>
    </location>
</feature>
<dbReference type="NCBIfam" id="NF005863">
    <property type="entry name" value="PRK07798.1"/>
    <property type="match status" value="1"/>
</dbReference>
<evidence type="ECO:0000259" key="2">
    <source>
        <dbReference type="Pfam" id="PF13193"/>
    </source>
</evidence>
<dbReference type="PANTHER" id="PTHR43767:SF1">
    <property type="entry name" value="NONRIBOSOMAL PEPTIDE SYNTHASE PES1 (EUROFUNG)-RELATED"/>
    <property type="match status" value="1"/>
</dbReference>
<evidence type="ECO:0000259" key="1">
    <source>
        <dbReference type="Pfam" id="PF00501"/>
    </source>
</evidence>
<dbReference type="InterPro" id="IPR025110">
    <property type="entry name" value="AMP-bd_C"/>
</dbReference>
<dbReference type="Gene3D" id="3.40.50.12780">
    <property type="entry name" value="N-terminal domain of ligase-like"/>
    <property type="match status" value="1"/>
</dbReference>
<keyword evidence="4" id="KW-1185">Reference proteome</keyword>
<feature type="domain" description="AMP-binding enzyme C-terminal" evidence="2">
    <location>
        <begin position="448"/>
        <end position="521"/>
    </location>
</feature>
<dbReference type="RefSeq" id="WP_285190352.1">
    <property type="nucleotide sequence ID" value="NZ_CP126981.1"/>
</dbReference>
<name>A0ABY8W583_9MYCO</name>
<dbReference type="Pfam" id="PF00501">
    <property type="entry name" value="AMP-binding"/>
    <property type="match status" value="1"/>
</dbReference>
<dbReference type="InterPro" id="IPR045851">
    <property type="entry name" value="AMP-bd_C_sf"/>
</dbReference>
<proteinExistence type="predicted"/>
<dbReference type="Pfam" id="PF13193">
    <property type="entry name" value="AMP-binding_C"/>
    <property type="match status" value="1"/>
</dbReference>
<evidence type="ECO:0000313" key="3">
    <source>
        <dbReference type="EMBL" id="WIM89617.1"/>
    </source>
</evidence>
<dbReference type="InterPro" id="IPR050237">
    <property type="entry name" value="ATP-dep_AMP-bd_enzyme"/>
</dbReference>
<protein>
    <submittedName>
        <fullName evidence="3">Acyl-CoA synthetase</fullName>
    </submittedName>
</protein>
<dbReference type="InterPro" id="IPR020845">
    <property type="entry name" value="AMP-binding_CS"/>
</dbReference>
<sequence length="539" mass="58640">MSEWTIGAVLDVIAEVIPDRVMTVCGERRRTFAEAADRSRRLANYLSGKGFGAHQERASLQNWECGQDRVALLMHNDLYADMVIGCLKGRTVPVNVNYHYTPREVQELLDYVRPRAVIYHKSLGAKFADVLPPESADLLLSVDDGSAATDLPGAVSLDDALAQGDTDQDIACSPDDLLMICTGGTTGRPKGVLWRQSDIYVSSMVGADHASAQDIRDKVSRNGGPPWFAVSPLMHAAGMWTAFSAIMAGLSVVLYDTSKKLDPRLVWRTAEREKVAMMTMVGDAYAAPLVDELRRGGYELSTLGAIGTGGAATNLKHQEALLELLPQLTLINGYGSSETGNMGFGHSRRDTRTDTFTLREGGLVLSQDYTHFLAPGDDEVGWAAREGRIPLGYFNDPDATRKTFPVVDGKRVVISGDRAALAVDGTLRLYGRDSLIVNTGGEKVFVEEVEEVLRAHPDIADALVVGRPSDRWGQEIVAVIQPRGSAVPDSLAEYCAAQLAKFKVPKEFIGVDKVQRLGNGKADYRWAKRQATEKAPMST</sequence>
<dbReference type="PROSITE" id="PS00455">
    <property type="entry name" value="AMP_BINDING"/>
    <property type="match status" value="1"/>
</dbReference>
<gene>
    <name evidence="3" type="ORF">PT015_09395</name>
</gene>
<evidence type="ECO:0000313" key="4">
    <source>
        <dbReference type="Proteomes" id="UP001236585"/>
    </source>
</evidence>
<dbReference type="InterPro" id="IPR042099">
    <property type="entry name" value="ANL_N_sf"/>
</dbReference>
<reference evidence="3 4" key="1">
    <citation type="journal article" date="2023" name="Microbiol. Resour. Announc.">
        <title>Complete Genome Sequence of Mycobacterium wuenschmanii, a novel Nontuberculous Mycobacterium Isolated from a captive population of Amazon Milk Frogs.</title>
        <authorList>
            <person name="Hicks J."/>
            <person name="Zeineldin M."/>
            <person name="Ward H."/>
            <person name="Wuenschmann A."/>
            <person name="Camp P."/>
            <person name="Farrell D."/>
            <person name="Lehman K."/>
            <person name="Thacker T."/>
            <person name="Cuthbert E."/>
        </authorList>
    </citation>
    <scope>NUCLEOTIDE SEQUENCE [LARGE SCALE GENOMIC DNA]</scope>
    <source>
        <strain evidence="3 4">Wuenschmanii</strain>
    </source>
</reference>
<dbReference type="EMBL" id="CP126981">
    <property type="protein sequence ID" value="WIM89617.1"/>
    <property type="molecule type" value="Genomic_DNA"/>
</dbReference>